<dbReference type="Pfam" id="PF01963">
    <property type="entry name" value="TraB_PrgY_gumN"/>
    <property type="match status" value="1"/>
</dbReference>
<evidence type="ECO:0000313" key="2">
    <source>
        <dbReference type="EMBL" id="RPE81146.1"/>
    </source>
</evidence>
<keyword evidence="1" id="KW-0732">Signal</keyword>
<name>A0A3N4VDR3_9GAMM</name>
<dbReference type="OrthoDB" id="8743055at2"/>
<dbReference type="InterPro" id="IPR002816">
    <property type="entry name" value="TraB/PrgY/GumN_fam"/>
</dbReference>
<dbReference type="RefSeq" id="WP_123768722.1">
    <property type="nucleotide sequence ID" value="NZ_VNKP01000001.1"/>
</dbReference>
<reference evidence="2 3" key="1">
    <citation type="submission" date="2018-11" db="EMBL/GenBank/DDBJ databases">
        <title>Genomic Encyclopedia of Type Strains, Phase IV (KMG-IV): sequencing the most valuable type-strain genomes for metagenomic binning, comparative biology and taxonomic classification.</title>
        <authorList>
            <person name="Goeker M."/>
        </authorList>
    </citation>
    <scope>NUCLEOTIDE SEQUENCE [LARGE SCALE GENOMIC DNA]</scope>
    <source>
        <strain evidence="2 3">DSM 25623</strain>
    </source>
</reference>
<evidence type="ECO:0000256" key="1">
    <source>
        <dbReference type="SAM" id="SignalP"/>
    </source>
</evidence>
<keyword evidence="3" id="KW-1185">Reference proteome</keyword>
<dbReference type="AlphaFoldDB" id="A0A3N4VDR3"/>
<dbReference type="CDD" id="cd14788">
    <property type="entry name" value="GumN"/>
    <property type="match status" value="1"/>
</dbReference>
<comment type="caution">
    <text evidence="2">The sequence shown here is derived from an EMBL/GenBank/DDBJ whole genome shotgun (WGS) entry which is preliminary data.</text>
</comment>
<proteinExistence type="predicted"/>
<organism evidence="2 3">
    <name type="scientific">Vulcaniibacterium tengchongense</name>
    <dbReference type="NCBI Taxonomy" id="1273429"/>
    <lineage>
        <taxon>Bacteria</taxon>
        <taxon>Pseudomonadati</taxon>
        <taxon>Pseudomonadota</taxon>
        <taxon>Gammaproteobacteria</taxon>
        <taxon>Lysobacterales</taxon>
        <taxon>Lysobacteraceae</taxon>
        <taxon>Vulcaniibacterium</taxon>
    </lineage>
</organism>
<protein>
    <submittedName>
        <fullName evidence="2">Uncharacterized protein YbaP (TraB family)</fullName>
    </submittedName>
</protein>
<accession>A0A3N4VDR3</accession>
<evidence type="ECO:0000313" key="3">
    <source>
        <dbReference type="Proteomes" id="UP000269708"/>
    </source>
</evidence>
<feature type="chain" id="PRO_5018103153" evidence="1">
    <location>
        <begin position="20"/>
        <end position="342"/>
    </location>
</feature>
<dbReference type="Proteomes" id="UP000269708">
    <property type="component" value="Unassembled WGS sequence"/>
</dbReference>
<feature type="signal peptide" evidence="1">
    <location>
        <begin position="1"/>
        <end position="19"/>
    </location>
</feature>
<gene>
    <name evidence="2" type="ORF">EDC50_0318</name>
</gene>
<dbReference type="EMBL" id="RKQN01000001">
    <property type="protein sequence ID" value="RPE81146.1"/>
    <property type="molecule type" value="Genomic_DNA"/>
</dbReference>
<sequence length="342" mass="37422">MRKCVVVLSLCLLLVPAAAASATDAPMPGPGAADAAPEPPVRDLDAVVVSGVQPGPGLWKVSDGERVLWVLGTVSPLPKGIEWEARDVEAVLAQADELIWPPALAFNAEVGFFGGLRLLPKVLKARRNPDGATLREVLPPDLYARWQPLKRKYLGRGDGVEEWRPLFAAMELYQEAIEDAGLRHGVVTPVLERAAKRYDVTQSRPQLKLVIADPKAALDEFRGTRLDDLECFDRTLRRLEGDLDLMRQRANAWAVGDVGTLRGLPDYDPRETCLLATLETQVVKKRAPGDLKAQLRAQWLQAAERALAHNAVSFAVLPMGEVLRPDGYLAALRAKGYAVEEP</sequence>